<evidence type="ECO:0000313" key="8">
    <source>
        <dbReference type="Proteomes" id="UP001203338"/>
    </source>
</evidence>
<evidence type="ECO:0000256" key="1">
    <source>
        <dbReference type="ARBA" id="ARBA00001947"/>
    </source>
</evidence>
<dbReference type="Proteomes" id="UP001203338">
    <property type="component" value="Unassembled WGS sequence"/>
</dbReference>
<keyword evidence="3" id="KW-0479">Metal-binding</keyword>
<sequence>MSDTVYMEMAHSLSKLSKCVRLQVGCLLVKDGRVLSTGVNGTPSGYTNCCDADYEEHHDWSLRHEIHAELNAVIWAARCGTAIEGATAYVTHSPCDQCTKNLLAAGIKRIVYGIQYDRNPQEELSQFCRENGVTIEQVELAEMMEPA</sequence>
<keyword evidence="4" id="KW-0378">Hydrolase</keyword>
<keyword evidence="5" id="KW-0862">Zinc</keyword>
<comment type="caution">
    <text evidence="7">The sequence shown here is derived from an EMBL/GenBank/DDBJ whole genome shotgun (WGS) entry which is preliminary data.</text>
</comment>
<dbReference type="RefSeq" id="WP_249697626.1">
    <property type="nucleotide sequence ID" value="NZ_JAMFLX010000002.1"/>
</dbReference>
<evidence type="ECO:0000313" key="7">
    <source>
        <dbReference type="EMBL" id="MCL6268796.1"/>
    </source>
</evidence>
<dbReference type="InterPro" id="IPR016192">
    <property type="entry name" value="APOBEC/CMP_deaminase_Zn-bd"/>
</dbReference>
<comment type="cofactor">
    <cofactor evidence="1">
        <name>Zn(2+)</name>
        <dbReference type="ChEBI" id="CHEBI:29105"/>
    </cofactor>
</comment>
<dbReference type="Pfam" id="PF00383">
    <property type="entry name" value="dCMP_cyt_deam_1"/>
    <property type="match status" value="1"/>
</dbReference>
<dbReference type="PROSITE" id="PS51747">
    <property type="entry name" value="CYT_DCMP_DEAMINASES_2"/>
    <property type="match status" value="1"/>
</dbReference>
<evidence type="ECO:0000256" key="5">
    <source>
        <dbReference type="ARBA" id="ARBA00022833"/>
    </source>
</evidence>
<evidence type="ECO:0000256" key="4">
    <source>
        <dbReference type="ARBA" id="ARBA00022801"/>
    </source>
</evidence>
<protein>
    <submittedName>
        <fullName evidence="7">Deaminase</fullName>
    </submittedName>
</protein>
<dbReference type="PIRSF" id="PIRSF006019">
    <property type="entry name" value="dCMP_deaminase"/>
    <property type="match status" value="1"/>
</dbReference>
<comment type="similarity">
    <text evidence="2">Belongs to the cytidine and deoxycytidylate deaminase family.</text>
</comment>
<gene>
    <name evidence="7" type="ORF">M3P05_02375</name>
</gene>
<feature type="domain" description="CMP/dCMP-type deaminase" evidence="6">
    <location>
        <begin position="1"/>
        <end position="127"/>
    </location>
</feature>
<dbReference type="PANTHER" id="PTHR11086:SF18">
    <property type="entry name" value="DEOXYCYTIDYLATE DEAMINASE"/>
    <property type="match status" value="1"/>
</dbReference>
<dbReference type="EMBL" id="JAMFLX010000002">
    <property type="protein sequence ID" value="MCL6268796.1"/>
    <property type="molecule type" value="Genomic_DNA"/>
</dbReference>
<keyword evidence="8" id="KW-1185">Reference proteome</keyword>
<organism evidence="7 8">
    <name type="scientific">Parendozoicomonas callyspongiae</name>
    <dbReference type="NCBI Taxonomy" id="2942213"/>
    <lineage>
        <taxon>Bacteria</taxon>
        <taxon>Pseudomonadati</taxon>
        <taxon>Pseudomonadota</taxon>
        <taxon>Gammaproteobacteria</taxon>
        <taxon>Oceanospirillales</taxon>
        <taxon>Endozoicomonadaceae</taxon>
        <taxon>Parendozoicomonas</taxon>
    </lineage>
</organism>
<dbReference type="Gene3D" id="3.40.140.10">
    <property type="entry name" value="Cytidine Deaminase, domain 2"/>
    <property type="match status" value="1"/>
</dbReference>
<dbReference type="SUPFAM" id="SSF53927">
    <property type="entry name" value="Cytidine deaminase-like"/>
    <property type="match status" value="1"/>
</dbReference>
<dbReference type="InterPro" id="IPR016473">
    <property type="entry name" value="dCMP_deaminase"/>
</dbReference>
<dbReference type="PANTHER" id="PTHR11086">
    <property type="entry name" value="DEOXYCYTIDYLATE DEAMINASE-RELATED"/>
    <property type="match status" value="1"/>
</dbReference>
<evidence type="ECO:0000256" key="2">
    <source>
        <dbReference type="ARBA" id="ARBA00006576"/>
    </source>
</evidence>
<dbReference type="InterPro" id="IPR035105">
    <property type="entry name" value="Deoxycytidylate_deaminase_dom"/>
</dbReference>
<accession>A0ABT0PCN2</accession>
<evidence type="ECO:0000259" key="6">
    <source>
        <dbReference type="PROSITE" id="PS51747"/>
    </source>
</evidence>
<dbReference type="InterPro" id="IPR002125">
    <property type="entry name" value="CMP_dCMP_dom"/>
</dbReference>
<evidence type="ECO:0000256" key="3">
    <source>
        <dbReference type="ARBA" id="ARBA00022723"/>
    </source>
</evidence>
<dbReference type="InterPro" id="IPR015517">
    <property type="entry name" value="dCMP_deaminase-rel"/>
</dbReference>
<dbReference type="InterPro" id="IPR016193">
    <property type="entry name" value="Cytidine_deaminase-like"/>
</dbReference>
<proteinExistence type="inferred from homology"/>
<reference evidence="7 8" key="1">
    <citation type="submission" date="2022-05" db="EMBL/GenBank/DDBJ databases">
        <authorList>
            <person name="Park J.-S."/>
        </authorList>
    </citation>
    <scope>NUCLEOTIDE SEQUENCE [LARGE SCALE GENOMIC DNA]</scope>
    <source>
        <strain evidence="7 8">2012CJ34-2</strain>
    </source>
</reference>
<dbReference type="PROSITE" id="PS00903">
    <property type="entry name" value="CYT_DCMP_DEAMINASES_1"/>
    <property type="match status" value="1"/>
</dbReference>
<dbReference type="CDD" id="cd01286">
    <property type="entry name" value="deoxycytidylate_deaminase"/>
    <property type="match status" value="1"/>
</dbReference>
<name>A0ABT0PCN2_9GAMM</name>